<sequence>MKCSAITLNGKRCKKNSLNGNFCWCHGPKEMNECGICLEETLKTSKYNVELDCKHIFCKECIFKWIIEKNNSANCPKCRQKVSEYELMRARMWGEAEGLIYRAQVHIYDLKQLSTFDTLFVGMIVDVHRETSFADSEFKLLEHGLSKDPENAKLFEKMISIRYSVGLWIKKNTFEGNPKIFHTILP</sequence>
<accession>A0A6C0B0D8</accession>
<evidence type="ECO:0000256" key="2">
    <source>
        <dbReference type="ARBA" id="ARBA00022771"/>
    </source>
</evidence>
<evidence type="ECO:0000256" key="1">
    <source>
        <dbReference type="ARBA" id="ARBA00022723"/>
    </source>
</evidence>
<proteinExistence type="predicted"/>
<dbReference type="InterPro" id="IPR017907">
    <property type="entry name" value="Znf_RING_CS"/>
</dbReference>
<evidence type="ECO:0000259" key="4">
    <source>
        <dbReference type="PROSITE" id="PS50089"/>
    </source>
</evidence>
<feature type="domain" description="RING-type" evidence="4">
    <location>
        <begin position="34"/>
        <end position="79"/>
    </location>
</feature>
<organism evidence="5">
    <name type="scientific">viral metagenome</name>
    <dbReference type="NCBI Taxonomy" id="1070528"/>
    <lineage>
        <taxon>unclassified sequences</taxon>
        <taxon>metagenomes</taxon>
        <taxon>organismal metagenomes</taxon>
    </lineage>
</organism>
<dbReference type="SMART" id="SM00184">
    <property type="entry name" value="RING"/>
    <property type="match status" value="1"/>
</dbReference>
<dbReference type="InterPro" id="IPR001841">
    <property type="entry name" value="Znf_RING"/>
</dbReference>
<dbReference type="Gene3D" id="3.30.40.10">
    <property type="entry name" value="Zinc/RING finger domain, C3HC4 (zinc finger)"/>
    <property type="match status" value="1"/>
</dbReference>
<dbReference type="Pfam" id="PF13639">
    <property type="entry name" value="zf-RING_2"/>
    <property type="match status" value="1"/>
</dbReference>
<evidence type="ECO:0000313" key="5">
    <source>
        <dbReference type="EMBL" id="QHS84989.1"/>
    </source>
</evidence>
<dbReference type="InterPro" id="IPR047126">
    <property type="entry name" value="RNF141-like"/>
</dbReference>
<dbReference type="PROSITE" id="PS00518">
    <property type="entry name" value="ZF_RING_1"/>
    <property type="match status" value="1"/>
</dbReference>
<dbReference type="GO" id="GO:0008270">
    <property type="term" value="F:zinc ion binding"/>
    <property type="evidence" value="ECO:0007669"/>
    <property type="project" value="UniProtKB-KW"/>
</dbReference>
<dbReference type="PANTHER" id="PTHR12109:SF5">
    <property type="entry name" value="RING-TYPE DOMAIN-CONTAINING PROTEIN"/>
    <property type="match status" value="1"/>
</dbReference>
<keyword evidence="1" id="KW-0479">Metal-binding</keyword>
<dbReference type="PANTHER" id="PTHR12109">
    <property type="entry name" value="RING FINGER PROTEIN 141-RELATED"/>
    <property type="match status" value="1"/>
</dbReference>
<reference evidence="5" key="1">
    <citation type="journal article" date="2020" name="Nature">
        <title>Giant virus diversity and host interactions through global metagenomics.</title>
        <authorList>
            <person name="Schulz F."/>
            <person name="Roux S."/>
            <person name="Paez-Espino D."/>
            <person name="Jungbluth S."/>
            <person name="Walsh D.A."/>
            <person name="Denef V.J."/>
            <person name="McMahon K.D."/>
            <person name="Konstantinidis K.T."/>
            <person name="Eloe-Fadrosh E.A."/>
            <person name="Kyrpides N.C."/>
            <person name="Woyke T."/>
        </authorList>
    </citation>
    <scope>NUCLEOTIDE SEQUENCE</scope>
    <source>
        <strain evidence="5">GVMAG-M-3300009182-67</strain>
    </source>
</reference>
<keyword evidence="3" id="KW-0862">Zinc</keyword>
<dbReference type="EMBL" id="MN739039">
    <property type="protein sequence ID" value="QHS84989.1"/>
    <property type="molecule type" value="Genomic_DNA"/>
</dbReference>
<dbReference type="InterPro" id="IPR013083">
    <property type="entry name" value="Znf_RING/FYVE/PHD"/>
</dbReference>
<keyword evidence="2" id="KW-0863">Zinc-finger</keyword>
<dbReference type="PROSITE" id="PS50089">
    <property type="entry name" value="ZF_RING_2"/>
    <property type="match status" value="1"/>
</dbReference>
<protein>
    <recommendedName>
        <fullName evidence="4">RING-type domain-containing protein</fullName>
    </recommendedName>
</protein>
<name>A0A6C0B0D8_9ZZZZ</name>
<dbReference type="SUPFAM" id="SSF57850">
    <property type="entry name" value="RING/U-box"/>
    <property type="match status" value="1"/>
</dbReference>
<evidence type="ECO:0000256" key="3">
    <source>
        <dbReference type="ARBA" id="ARBA00022833"/>
    </source>
</evidence>
<dbReference type="AlphaFoldDB" id="A0A6C0B0D8"/>